<dbReference type="GO" id="GO:0005524">
    <property type="term" value="F:ATP binding"/>
    <property type="evidence" value="ECO:0007669"/>
    <property type="project" value="UniProtKB-KW"/>
</dbReference>
<gene>
    <name evidence="4" type="ORF">CEY16_06655</name>
</gene>
<accession>A0A2I0QTE5</accession>
<dbReference type="InterPro" id="IPR003593">
    <property type="entry name" value="AAA+_ATPase"/>
</dbReference>
<evidence type="ECO:0000313" key="4">
    <source>
        <dbReference type="EMBL" id="PKR77613.1"/>
    </source>
</evidence>
<dbReference type="SMART" id="SM00382">
    <property type="entry name" value="AAA"/>
    <property type="match status" value="1"/>
</dbReference>
<dbReference type="InterPro" id="IPR027417">
    <property type="entry name" value="P-loop_NTPase"/>
</dbReference>
<feature type="domain" description="ABC transporter" evidence="3">
    <location>
        <begin position="5"/>
        <end position="230"/>
    </location>
</feature>
<dbReference type="Gene3D" id="3.40.50.300">
    <property type="entry name" value="P-loop containing nucleotide triphosphate hydrolases"/>
    <property type="match status" value="1"/>
</dbReference>
<dbReference type="EMBL" id="PJNH01000002">
    <property type="protein sequence ID" value="PKR77613.1"/>
    <property type="molecule type" value="Genomic_DNA"/>
</dbReference>
<dbReference type="OrthoDB" id="9804819at2"/>
<evidence type="ECO:0000256" key="2">
    <source>
        <dbReference type="ARBA" id="ARBA00022840"/>
    </source>
</evidence>
<protein>
    <submittedName>
        <fullName evidence="4">ABC transporter</fullName>
    </submittedName>
</protein>
<dbReference type="SUPFAM" id="SSF52540">
    <property type="entry name" value="P-loop containing nucleoside triphosphate hydrolases"/>
    <property type="match status" value="1"/>
</dbReference>
<keyword evidence="5" id="KW-1185">Reference proteome</keyword>
<sequence>MTVKIEAQHISLNYKGFKALKDISFSIEGGKIIGLIGRNGAGKTSLLSIISAFQYTPEGSLRVNGEEVFENAKVMRDIAFLYDADYSDQTENVKDMLDTVKKYRPYYDEEYAMHLVKRFKLPLDKAANKLSKGMQSALNVTMGLASRAPITIFDEVYLGMDAPTRNIFYKELLEDQEKHPRTFILSTHLVSEMDYLFDEIVMIHDGKLLLHENYGSLVEKGVSVTGHHKKVDEFVENKEILNEEKLGTTKSVTIFGELSEEELEFARKDGLEIGPVSLQDLFIHLTGGEE</sequence>
<organism evidence="4 5">
    <name type="scientific">Halalkalibacillus sediminis</name>
    <dbReference type="NCBI Taxonomy" id="2018042"/>
    <lineage>
        <taxon>Bacteria</taxon>
        <taxon>Bacillati</taxon>
        <taxon>Bacillota</taxon>
        <taxon>Bacilli</taxon>
        <taxon>Bacillales</taxon>
        <taxon>Bacillaceae</taxon>
        <taxon>Halalkalibacillus</taxon>
    </lineage>
</organism>
<dbReference type="PANTHER" id="PTHR43158:SF5">
    <property type="entry name" value="ABC TRANSPORTER, ATP-BINDING PROTEIN"/>
    <property type="match status" value="1"/>
</dbReference>
<dbReference type="PANTHER" id="PTHR43158">
    <property type="entry name" value="SKFA PEPTIDE EXPORT ATP-BINDING PROTEIN SKFE"/>
    <property type="match status" value="1"/>
</dbReference>
<dbReference type="AlphaFoldDB" id="A0A2I0QTE5"/>
<keyword evidence="1" id="KW-0547">Nucleotide-binding</keyword>
<evidence type="ECO:0000313" key="5">
    <source>
        <dbReference type="Proteomes" id="UP000243524"/>
    </source>
</evidence>
<proteinExistence type="predicted"/>
<name>A0A2I0QTE5_9BACI</name>
<dbReference type="RefSeq" id="WP_101331221.1">
    <property type="nucleotide sequence ID" value="NZ_PJNH01000002.1"/>
</dbReference>
<dbReference type="PROSITE" id="PS50893">
    <property type="entry name" value="ABC_TRANSPORTER_2"/>
    <property type="match status" value="1"/>
</dbReference>
<dbReference type="InterPro" id="IPR003439">
    <property type="entry name" value="ABC_transporter-like_ATP-bd"/>
</dbReference>
<dbReference type="CDD" id="cd03230">
    <property type="entry name" value="ABC_DR_subfamily_A"/>
    <property type="match status" value="1"/>
</dbReference>
<evidence type="ECO:0000259" key="3">
    <source>
        <dbReference type="PROSITE" id="PS50893"/>
    </source>
</evidence>
<comment type="caution">
    <text evidence="4">The sequence shown here is derived from an EMBL/GenBank/DDBJ whole genome shotgun (WGS) entry which is preliminary data.</text>
</comment>
<keyword evidence="2" id="KW-0067">ATP-binding</keyword>
<dbReference type="Pfam" id="PF00005">
    <property type="entry name" value="ABC_tran"/>
    <property type="match status" value="1"/>
</dbReference>
<dbReference type="Proteomes" id="UP000243524">
    <property type="component" value="Unassembled WGS sequence"/>
</dbReference>
<reference evidence="4 5" key="1">
    <citation type="submission" date="2017-06" db="EMBL/GenBank/DDBJ databases">
        <title>the draft geome sequence of Illustriluteabacillus marina B3227.</title>
        <authorList>
            <person name="He R.-H."/>
            <person name="Du Z.-J."/>
        </authorList>
    </citation>
    <scope>NUCLEOTIDE SEQUENCE [LARGE SCALE GENOMIC DNA]</scope>
    <source>
        <strain evidence="4 5">B3227</strain>
    </source>
</reference>
<evidence type="ECO:0000256" key="1">
    <source>
        <dbReference type="ARBA" id="ARBA00022741"/>
    </source>
</evidence>
<dbReference type="GO" id="GO:0016887">
    <property type="term" value="F:ATP hydrolysis activity"/>
    <property type="evidence" value="ECO:0007669"/>
    <property type="project" value="InterPro"/>
</dbReference>